<evidence type="ECO:0000313" key="2">
    <source>
        <dbReference type="Proteomes" id="UP000232196"/>
    </source>
</evidence>
<protein>
    <recommendedName>
        <fullName evidence="3">WGR domain-containing protein</fullName>
    </recommendedName>
</protein>
<evidence type="ECO:0000313" key="1">
    <source>
        <dbReference type="EMBL" id="PJZ27234.1"/>
    </source>
</evidence>
<sequence length="77" mass="9099">MQIRLENRTGKRSGRFVVYEYGTDLFGYVYVDKFLGREKGKMVSTWVMQDVGSLVRLLDHEIYKRETENYENVTLAV</sequence>
<accession>A0A2M9XHW2</accession>
<organism evidence="1 2">
    <name type="scientific">Leptospira hartskeerlii</name>
    <dbReference type="NCBI Taxonomy" id="2023177"/>
    <lineage>
        <taxon>Bacteria</taxon>
        <taxon>Pseudomonadati</taxon>
        <taxon>Spirochaetota</taxon>
        <taxon>Spirochaetia</taxon>
        <taxon>Leptospirales</taxon>
        <taxon>Leptospiraceae</taxon>
        <taxon>Leptospira</taxon>
    </lineage>
</organism>
<keyword evidence="2" id="KW-1185">Reference proteome</keyword>
<proteinExistence type="predicted"/>
<gene>
    <name evidence="1" type="ORF">CH357_01395</name>
</gene>
<dbReference type="AlphaFoldDB" id="A0A2M9XHW2"/>
<dbReference type="RefSeq" id="WP_100704981.1">
    <property type="nucleotide sequence ID" value="NZ_NPDL01000004.1"/>
</dbReference>
<dbReference type="OrthoDB" id="331459at2"/>
<dbReference type="Proteomes" id="UP000232196">
    <property type="component" value="Unassembled WGS sequence"/>
</dbReference>
<comment type="caution">
    <text evidence="1">The sequence shown here is derived from an EMBL/GenBank/DDBJ whole genome shotgun (WGS) entry which is preliminary data.</text>
</comment>
<reference evidence="1 2" key="1">
    <citation type="submission" date="2017-07" db="EMBL/GenBank/DDBJ databases">
        <title>Leptospira spp. isolated from tropical soils.</title>
        <authorList>
            <person name="Thibeaux R."/>
            <person name="Iraola G."/>
            <person name="Ferres I."/>
            <person name="Bierque E."/>
            <person name="Girault D."/>
            <person name="Soupe-Gilbert M.-E."/>
            <person name="Picardeau M."/>
            <person name="Goarant C."/>
        </authorList>
    </citation>
    <scope>NUCLEOTIDE SEQUENCE [LARGE SCALE GENOMIC DNA]</scope>
    <source>
        <strain evidence="1 2">MCA1-C-A1</strain>
    </source>
</reference>
<name>A0A2M9XHW2_9LEPT</name>
<dbReference type="EMBL" id="NPDN01000001">
    <property type="protein sequence ID" value="PJZ27234.1"/>
    <property type="molecule type" value="Genomic_DNA"/>
</dbReference>
<evidence type="ECO:0008006" key="3">
    <source>
        <dbReference type="Google" id="ProtNLM"/>
    </source>
</evidence>